<feature type="chain" id="PRO_5019398722" description="FAD-binding PCMH-type domain-containing protein" evidence="8">
    <location>
        <begin position="30"/>
        <end position="540"/>
    </location>
</feature>
<dbReference type="InterPro" id="IPR006094">
    <property type="entry name" value="Oxid_FAD_bind_N"/>
</dbReference>
<evidence type="ECO:0000256" key="4">
    <source>
        <dbReference type="ARBA" id="ARBA00022729"/>
    </source>
</evidence>
<evidence type="ECO:0000256" key="7">
    <source>
        <dbReference type="ARBA" id="ARBA00023180"/>
    </source>
</evidence>
<keyword evidence="4 8" id="KW-0732">Signal</keyword>
<evidence type="ECO:0000256" key="2">
    <source>
        <dbReference type="ARBA" id="ARBA00005466"/>
    </source>
</evidence>
<dbReference type="Pfam" id="PF01565">
    <property type="entry name" value="FAD_binding_4"/>
    <property type="match status" value="1"/>
</dbReference>
<dbReference type="Gene3D" id="3.30.465.10">
    <property type="match status" value="1"/>
</dbReference>
<keyword evidence="7" id="KW-0325">Glycoprotein</keyword>
<evidence type="ECO:0000313" key="11">
    <source>
        <dbReference type="Proteomes" id="UP000289738"/>
    </source>
</evidence>
<dbReference type="PANTHER" id="PTHR32448">
    <property type="entry name" value="OS08G0158400 PROTEIN"/>
    <property type="match status" value="1"/>
</dbReference>
<reference evidence="10 11" key="1">
    <citation type="submission" date="2019-01" db="EMBL/GenBank/DDBJ databases">
        <title>Sequencing of cultivated peanut Arachis hypogaea provides insights into genome evolution and oil improvement.</title>
        <authorList>
            <person name="Chen X."/>
        </authorList>
    </citation>
    <scope>NUCLEOTIDE SEQUENCE [LARGE SCALE GENOMIC DNA]</scope>
    <source>
        <strain evidence="11">cv. Fuhuasheng</strain>
        <tissue evidence="10">Leaves</tissue>
    </source>
</reference>
<dbReference type="InterPro" id="IPR016169">
    <property type="entry name" value="FAD-bd_PCMH_sub2"/>
</dbReference>
<keyword evidence="3" id="KW-0285">Flavoprotein</keyword>
<dbReference type="GO" id="GO:1901696">
    <property type="term" value="P:cannabinoid biosynthetic process"/>
    <property type="evidence" value="ECO:0007669"/>
    <property type="project" value="UniProtKB-ARBA"/>
</dbReference>
<comment type="cofactor">
    <cofactor evidence="1">
        <name>FAD</name>
        <dbReference type="ChEBI" id="CHEBI:57692"/>
    </cofactor>
</comment>
<comment type="caution">
    <text evidence="10">The sequence shown here is derived from an EMBL/GenBank/DDBJ whole genome shotgun (WGS) entry which is preliminary data.</text>
</comment>
<dbReference type="SMR" id="A0A445E819"/>
<sequence length="540" mass="60534">MQKQHSLMAPFFILLSTLVTFLILQPVSSYEAKPSSSPLQNFLQCLSNHSNSALNNIYTPNSNNAFLTILNTHTHNHRFTAATAPKPLAILVARDESHVQGTILCAKLHGIQIRIRSGGHDTEGLSYVSDVPFLILDMFAFDSVLVDIGTQTAWVQSGATLGAVYYNIAKHSNLHGFPAGVCPTVGAGGHFSGGGYGNLMRKHGLSVDNIIDAKLVDVNGRILDRKSMGEDLFWAIRGGGGGSFGVILSWQIRLVPVTPKVTVFRVKRDIQNGATDVVYKWQVISSKLHEDLFVRAMFEVVNRTNSKTVEVTFVGMFLGQTEPLIRLLNQSFPELGLVQSDCNEMPWINSTLYWFNSPIGTPIEALVNAPRGPAPGYFKTMSDYVKQPIPKESLESIWNLMIKVEHVKMEWNPYGGKMYEIPPTQTPFPHRSGNLFLIEYLTSWAEDGIDATNVYLNISRSFYEYMTPYVSHSPREAFLNYRDLNIGANNPSNVTRMDIAQIYGRKYFRDNLERLVYVKSKVDPDNFFRHEQSIPPLLLH</sequence>
<dbReference type="Pfam" id="PF08031">
    <property type="entry name" value="BBE"/>
    <property type="match status" value="1"/>
</dbReference>
<accession>A0A445E819</accession>
<protein>
    <recommendedName>
        <fullName evidence="9">FAD-binding PCMH-type domain-containing protein</fullName>
    </recommendedName>
</protein>
<dbReference type="InterPro" id="IPR036318">
    <property type="entry name" value="FAD-bd_PCMH-like_sf"/>
</dbReference>
<dbReference type="Gramene" id="arahy.Tifrunner.gnm2.ann2.Ah12g437200.1">
    <property type="protein sequence ID" value="arahy.Tifrunner.gnm2.ann2.Ah12g437200.1-CDS-1"/>
    <property type="gene ID" value="arahy.Tifrunner.gnm2.ann2.Ah12g437200"/>
</dbReference>
<dbReference type="AlphaFoldDB" id="A0A445E819"/>
<dbReference type="InterPro" id="IPR012951">
    <property type="entry name" value="BBE"/>
</dbReference>
<dbReference type="STRING" id="3818.A0A445E819"/>
<evidence type="ECO:0000256" key="1">
    <source>
        <dbReference type="ARBA" id="ARBA00001974"/>
    </source>
</evidence>
<dbReference type="GO" id="GO:0071949">
    <property type="term" value="F:FAD binding"/>
    <property type="evidence" value="ECO:0007669"/>
    <property type="project" value="InterPro"/>
</dbReference>
<evidence type="ECO:0000313" key="10">
    <source>
        <dbReference type="EMBL" id="RYR71578.1"/>
    </source>
</evidence>
<evidence type="ECO:0000256" key="6">
    <source>
        <dbReference type="ARBA" id="ARBA00023157"/>
    </source>
</evidence>
<feature type="domain" description="FAD-binding PCMH-type" evidence="9">
    <location>
        <begin position="83"/>
        <end position="257"/>
    </location>
</feature>
<feature type="signal peptide" evidence="8">
    <location>
        <begin position="1"/>
        <end position="29"/>
    </location>
</feature>
<keyword evidence="11" id="KW-1185">Reference proteome</keyword>
<dbReference type="GO" id="GO:0016491">
    <property type="term" value="F:oxidoreductase activity"/>
    <property type="evidence" value="ECO:0007669"/>
    <property type="project" value="InterPro"/>
</dbReference>
<keyword evidence="5" id="KW-0274">FAD</keyword>
<dbReference type="Proteomes" id="UP000289738">
    <property type="component" value="Chromosome A02"/>
</dbReference>
<dbReference type="FunFam" id="3.30.43.10:FF:000004">
    <property type="entry name" value="Berberine bridge enzyme-like 15"/>
    <property type="match status" value="1"/>
</dbReference>
<dbReference type="Gene3D" id="3.30.43.10">
    <property type="entry name" value="Uridine Diphospho-n-acetylenolpyruvylglucosamine Reductase, domain 2"/>
    <property type="match status" value="1"/>
</dbReference>
<keyword evidence="6" id="KW-1015">Disulfide bond</keyword>
<comment type="similarity">
    <text evidence="2">Belongs to the oxygen-dependent FAD-linked oxidoreductase family.</text>
</comment>
<evidence type="ECO:0000256" key="3">
    <source>
        <dbReference type="ARBA" id="ARBA00022630"/>
    </source>
</evidence>
<evidence type="ECO:0000256" key="5">
    <source>
        <dbReference type="ARBA" id="ARBA00022827"/>
    </source>
</evidence>
<dbReference type="InterPro" id="IPR016167">
    <property type="entry name" value="FAD-bd_PCMH_sub1"/>
</dbReference>
<dbReference type="InterPro" id="IPR016166">
    <property type="entry name" value="FAD-bd_PCMH"/>
</dbReference>
<dbReference type="PROSITE" id="PS51387">
    <property type="entry name" value="FAD_PCMH"/>
    <property type="match status" value="1"/>
</dbReference>
<organism evidence="10 11">
    <name type="scientific">Arachis hypogaea</name>
    <name type="common">Peanut</name>
    <dbReference type="NCBI Taxonomy" id="3818"/>
    <lineage>
        <taxon>Eukaryota</taxon>
        <taxon>Viridiplantae</taxon>
        <taxon>Streptophyta</taxon>
        <taxon>Embryophyta</taxon>
        <taxon>Tracheophyta</taxon>
        <taxon>Spermatophyta</taxon>
        <taxon>Magnoliopsida</taxon>
        <taxon>eudicotyledons</taxon>
        <taxon>Gunneridae</taxon>
        <taxon>Pentapetalae</taxon>
        <taxon>rosids</taxon>
        <taxon>fabids</taxon>
        <taxon>Fabales</taxon>
        <taxon>Fabaceae</taxon>
        <taxon>Papilionoideae</taxon>
        <taxon>50 kb inversion clade</taxon>
        <taxon>dalbergioids sensu lato</taxon>
        <taxon>Dalbergieae</taxon>
        <taxon>Pterocarpus clade</taxon>
        <taxon>Arachis</taxon>
    </lineage>
</organism>
<evidence type="ECO:0000256" key="8">
    <source>
        <dbReference type="SAM" id="SignalP"/>
    </source>
</evidence>
<proteinExistence type="inferred from homology"/>
<gene>
    <name evidence="10" type="ORF">Ahy_A02g005819</name>
</gene>
<dbReference type="SUPFAM" id="SSF56176">
    <property type="entry name" value="FAD-binding/transporter-associated domain-like"/>
    <property type="match status" value="1"/>
</dbReference>
<evidence type="ECO:0000259" key="9">
    <source>
        <dbReference type="PROSITE" id="PS51387"/>
    </source>
</evidence>
<name>A0A445E819_ARAHY</name>
<dbReference type="Gene3D" id="3.40.462.20">
    <property type="match status" value="1"/>
</dbReference>
<dbReference type="EMBL" id="SDMP01000002">
    <property type="protein sequence ID" value="RYR71578.1"/>
    <property type="molecule type" value="Genomic_DNA"/>
</dbReference>